<dbReference type="Gene3D" id="1.25.40.10">
    <property type="entry name" value="Tetratricopeptide repeat domain"/>
    <property type="match status" value="1"/>
</dbReference>
<gene>
    <name evidence="3" type="ORF">A2W05_05065</name>
</gene>
<dbReference type="InterPro" id="IPR004942">
    <property type="entry name" value="Roadblock/LAMTOR2_dom"/>
</dbReference>
<dbReference type="SUPFAM" id="SSF103196">
    <property type="entry name" value="Roadblock/LC7 domain"/>
    <property type="match status" value="1"/>
</dbReference>
<dbReference type="Pfam" id="PF03259">
    <property type="entry name" value="Robl_LC7"/>
    <property type="match status" value="1"/>
</dbReference>
<protein>
    <recommendedName>
        <fullName evidence="2">Roadblock/LAMTOR2 domain-containing protein</fullName>
    </recommendedName>
</protein>
<reference evidence="3 4" key="1">
    <citation type="journal article" date="2016" name="Nat. Commun.">
        <title>Thousands of microbial genomes shed light on interconnected biogeochemical processes in an aquifer system.</title>
        <authorList>
            <person name="Anantharaman K."/>
            <person name="Brown C.T."/>
            <person name="Hug L.A."/>
            <person name="Sharon I."/>
            <person name="Castelle C.J."/>
            <person name="Probst A.J."/>
            <person name="Thomas B.C."/>
            <person name="Singh A."/>
            <person name="Wilkins M.J."/>
            <person name="Karaoz U."/>
            <person name="Brodie E.L."/>
            <person name="Williams K.H."/>
            <person name="Hubbard S.S."/>
            <person name="Banfield J.F."/>
        </authorList>
    </citation>
    <scope>NUCLEOTIDE SEQUENCE [LARGE SCALE GENOMIC DNA]</scope>
</reference>
<organism evidence="3 4">
    <name type="scientific">Candidatus Schekmanbacteria bacterium RBG_16_38_10</name>
    <dbReference type="NCBI Taxonomy" id="1817879"/>
    <lineage>
        <taxon>Bacteria</taxon>
        <taxon>Candidatus Schekmaniibacteriota</taxon>
    </lineage>
</organism>
<evidence type="ECO:0000313" key="3">
    <source>
        <dbReference type="EMBL" id="OGL43138.1"/>
    </source>
</evidence>
<keyword evidence="1" id="KW-0802">TPR repeat</keyword>
<proteinExistence type="predicted"/>
<dbReference type="InterPro" id="IPR011990">
    <property type="entry name" value="TPR-like_helical_dom_sf"/>
</dbReference>
<dbReference type="PROSITE" id="PS50005">
    <property type="entry name" value="TPR"/>
    <property type="match status" value="2"/>
</dbReference>
<dbReference type="SUPFAM" id="SSF48452">
    <property type="entry name" value="TPR-like"/>
    <property type="match status" value="1"/>
</dbReference>
<name>A0A1F7RPS2_9BACT</name>
<dbReference type="EMBL" id="MGDE01000240">
    <property type="protein sequence ID" value="OGL43138.1"/>
    <property type="molecule type" value="Genomic_DNA"/>
</dbReference>
<dbReference type="InterPro" id="IPR019734">
    <property type="entry name" value="TPR_rpt"/>
</dbReference>
<evidence type="ECO:0000256" key="1">
    <source>
        <dbReference type="PROSITE-ProRule" id="PRU00339"/>
    </source>
</evidence>
<sequence length="363" mass="41011">MANKIDISSLVKEVASSPNPINMVTLIEKYIATGDIDNAIKVASDAINRFPDSEKVVTVYQNAKKVKLAAQISKLHSNIEYNPRRTDYEALALLYNSELNNKNKAFEVAIDGLRKFPNSDGLHLVSGDARMERFHKNFLSSDFREAVKHYERAIELNPLNYKALLYLGRIYSEIGLYKKGAEILLKALQLNPADEKLEWLMKTVNSKTAIETANIDDTLQNIERSKKLGPIGCSILQMFEHIPAESHFNNYNIQDIQKIIDDTKYEDVKHILLMLKNGKVIAKHTSGDTSNELLVTSLRNIYNNAEESLERMDLGSFTNGEIETPQGNIYISKSRDILLCIIAEQTAIKGKIYNIIERVTSCI</sequence>
<feature type="domain" description="Roadblock/LAMTOR2" evidence="2">
    <location>
        <begin position="264"/>
        <end position="343"/>
    </location>
</feature>
<dbReference type="SMART" id="SM00028">
    <property type="entry name" value="TPR"/>
    <property type="match status" value="2"/>
</dbReference>
<dbReference type="Proteomes" id="UP000178797">
    <property type="component" value="Unassembled WGS sequence"/>
</dbReference>
<feature type="repeat" description="TPR" evidence="1">
    <location>
        <begin position="161"/>
        <end position="194"/>
    </location>
</feature>
<dbReference type="Gene3D" id="3.30.450.30">
    <property type="entry name" value="Dynein light chain 2a, cytoplasmic"/>
    <property type="match status" value="1"/>
</dbReference>
<dbReference type="AlphaFoldDB" id="A0A1F7RPS2"/>
<evidence type="ECO:0000259" key="2">
    <source>
        <dbReference type="Pfam" id="PF03259"/>
    </source>
</evidence>
<evidence type="ECO:0000313" key="4">
    <source>
        <dbReference type="Proteomes" id="UP000178797"/>
    </source>
</evidence>
<dbReference type="Pfam" id="PF13432">
    <property type="entry name" value="TPR_16"/>
    <property type="match status" value="1"/>
</dbReference>
<feature type="repeat" description="TPR" evidence="1">
    <location>
        <begin position="127"/>
        <end position="160"/>
    </location>
</feature>
<accession>A0A1F7RPS2</accession>
<comment type="caution">
    <text evidence="3">The sequence shown here is derived from an EMBL/GenBank/DDBJ whole genome shotgun (WGS) entry which is preliminary data.</text>
</comment>